<dbReference type="WBParaSite" id="PS1159_v2.g6999.t1">
    <property type="protein sequence ID" value="PS1159_v2.g6999.t1"/>
    <property type="gene ID" value="PS1159_v2.g6999"/>
</dbReference>
<name>A0AC35GNF2_9BILA</name>
<accession>A0AC35GNF2</accession>
<organism evidence="1 2">
    <name type="scientific">Panagrolaimus sp. PS1159</name>
    <dbReference type="NCBI Taxonomy" id="55785"/>
    <lineage>
        <taxon>Eukaryota</taxon>
        <taxon>Metazoa</taxon>
        <taxon>Ecdysozoa</taxon>
        <taxon>Nematoda</taxon>
        <taxon>Chromadorea</taxon>
        <taxon>Rhabditida</taxon>
        <taxon>Tylenchina</taxon>
        <taxon>Panagrolaimomorpha</taxon>
        <taxon>Panagrolaimoidea</taxon>
        <taxon>Panagrolaimidae</taxon>
        <taxon>Panagrolaimus</taxon>
    </lineage>
</organism>
<sequence length="184" mass="21282">MRTVLYKDKFVEVFTDEIVIKTYFFPIATAKHISINELRCIYYRKQQCWGDVCITKGWGMTFTPIWWACDMRRHIHYGKNKQHFNVVLDSGTSIKQGFTVVDIHKFLKALRPLTNAPFEDHFPECFDCRPLPPPIGESSTSEGLLESDEKKNKEDKAAAAVFANKELPPSYDEAISSTKKQHFE</sequence>
<dbReference type="Proteomes" id="UP000887580">
    <property type="component" value="Unplaced"/>
</dbReference>
<evidence type="ECO:0000313" key="2">
    <source>
        <dbReference type="WBParaSite" id="PS1159_v2.g6999.t1"/>
    </source>
</evidence>
<proteinExistence type="predicted"/>
<reference evidence="2" key="1">
    <citation type="submission" date="2022-11" db="UniProtKB">
        <authorList>
            <consortium name="WormBaseParasite"/>
        </authorList>
    </citation>
    <scope>IDENTIFICATION</scope>
</reference>
<evidence type="ECO:0000313" key="1">
    <source>
        <dbReference type="Proteomes" id="UP000887580"/>
    </source>
</evidence>
<protein>
    <submittedName>
        <fullName evidence="2">Uncharacterized protein</fullName>
    </submittedName>
</protein>